<feature type="compositionally biased region" description="Basic and acidic residues" evidence="1">
    <location>
        <begin position="37"/>
        <end position="48"/>
    </location>
</feature>
<proteinExistence type="predicted"/>
<protein>
    <submittedName>
        <fullName evidence="2">Uncharacterized protein</fullName>
    </submittedName>
</protein>
<gene>
    <name evidence="2" type="ORF">POTOM_042676</name>
</gene>
<dbReference type="Proteomes" id="UP000886885">
    <property type="component" value="Chromosome 12D"/>
</dbReference>
<keyword evidence="3" id="KW-1185">Reference proteome</keyword>
<name>A0A8X7YKS7_POPTO</name>
<feature type="region of interest" description="Disordered" evidence="1">
    <location>
        <begin position="1"/>
        <end position="48"/>
    </location>
</feature>
<accession>A0A8X7YKS7</accession>
<sequence length="210" mass="23458">MGKGGGPNLRRQKRKTIIKSEDQRQEDTILATKKGSRRNENLRHEEKRRVKTKLSETGATEMENTLIQPKMLQAYALTIAAAKNVSLSFLATVKPKDAALMTTQANGGFTILCALKELQNNMEAVKLASCHEKLAHQFIEAERAFSDTKTYLTLILVVVAFRNVKMLDMVVLTDLGLQDVQLHGRECTSKGAVSFRRAILLDLWLAISCE</sequence>
<evidence type="ECO:0000256" key="1">
    <source>
        <dbReference type="SAM" id="MobiDB-lite"/>
    </source>
</evidence>
<organism evidence="2 3">
    <name type="scientific">Populus tomentosa</name>
    <name type="common">Chinese white poplar</name>
    <dbReference type="NCBI Taxonomy" id="118781"/>
    <lineage>
        <taxon>Eukaryota</taxon>
        <taxon>Viridiplantae</taxon>
        <taxon>Streptophyta</taxon>
        <taxon>Embryophyta</taxon>
        <taxon>Tracheophyta</taxon>
        <taxon>Spermatophyta</taxon>
        <taxon>Magnoliopsida</taxon>
        <taxon>eudicotyledons</taxon>
        <taxon>Gunneridae</taxon>
        <taxon>Pentapetalae</taxon>
        <taxon>rosids</taxon>
        <taxon>fabids</taxon>
        <taxon>Malpighiales</taxon>
        <taxon>Salicaceae</taxon>
        <taxon>Saliceae</taxon>
        <taxon>Populus</taxon>
    </lineage>
</organism>
<feature type="compositionally biased region" description="Basic and acidic residues" evidence="1">
    <location>
        <begin position="18"/>
        <end position="27"/>
    </location>
</feature>
<evidence type="ECO:0000313" key="2">
    <source>
        <dbReference type="EMBL" id="KAG6752651.1"/>
    </source>
</evidence>
<comment type="caution">
    <text evidence="2">The sequence shown here is derived from an EMBL/GenBank/DDBJ whole genome shotgun (WGS) entry which is preliminary data.</text>
</comment>
<dbReference type="AlphaFoldDB" id="A0A8X7YKS7"/>
<evidence type="ECO:0000313" key="3">
    <source>
        <dbReference type="Proteomes" id="UP000886885"/>
    </source>
</evidence>
<dbReference type="EMBL" id="JAAWWB010000024">
    <property type="protein sequence ID" value="KAG6752651.1"/>
    <property type="molecule type" value="Genomic_DNA"/>
</dbReference>
<reference evidence="2" key="1">
    <citation type="journal article" date="2020" name="bioRxiv">
        <title>Hybrid origin of Populus tomentosa Carr. identified through genome sequencing and phylogenomic analysis.</title>
        <authorList>
            <person name="An X."/>
            <person name="Gao K."/>
            <person name="Chen Z."/>
            <person name="Li J."/>
            <person name="Yang X."/>
            <person name="Yang X."/>
            <person name="Zhou J."/>
            <person name="Guo T."/>
            <person name="Zhao T."/>
            <person name="Huang S."/>
            <person name="Miao D."/>
            <person name="Khan W.U."/>
            <person name="Rao P."/>
            <person name="Ye M."/>
            <person name="Lei B."/>
            <person name="Liao W."/>
            <person name="Wang J."/>
            <person name="Ji L."/>
            <person name="Li Y."/>
            <person name="Guo B."/>
            <person name="Mustafa N.S."/>
            <person name="Li S."/>
            <person name="Yun Q."/>
            <person name="Keller S.R."/>
            <person name="Mao J."/>
            <person name="Zhang R."/>
            <person name="Strauss S.H."/>
        </authorList>
    </citation>
    <scope>NUCLEOTIDE SEQUENCE</scope>
    <source>
        <strain evidence="2">GM15</strain>
        <tissue evidence="2">Leaf</tissue>
    </source>
</reference>